<evidence type="ECO:0000313" key="1">
    <source>
        <dbReference type="EMBL" id="ANK06955.1"/>
    </source>
</evidence>
<protein>
    <submittedName>
        <fullName evidence="1">Uncharacterized protein</fullName>
    </submittedName>
</protein>
<sequence>MVCNFSPIICVFFPLISPCYSFICELNQFMAMNYKGLNAAAA</sequence>
<dbReference type="PATRIC" id="fig|941280.3.peg.5654"/>
<evidence type="ECO:0000313" key="2">
    <source>
        <dbReference type="Proteomes" id="UP000183316"/>
    </source>
</evidence>
<dbReference type="Proteomes" id="UP000183316">
    <property type="component" value="Chromosome"/>
</dbReference>
<name>A0A192CM30_ECO25</name>
<organism evidence="1 2">
    <name type="scientific">Escherichia coli O25b:H4</name>
    <dbReference type="NCBI Taxonomy" id="941280"/>
    <lineage>
        <taxon>Bacteria</taxon>
        <taxon>Pseudomonadati</taxon>
        <taxon>Pseudomonadota</taxon>
        <taxon>Gammaproteobacteria</taxon>
        <taxon>Enterobacterales</taxon>
        <taxon>Enterobacteriaceae</taxon>
        <taxon>Escherichia</taxon>
    </lineage>
</organism>
<accession>A0A192CM30</accession>
<dbReference type="AlphaFoldDB" id="A0A192CM30"/>
<gene>
    <name evidence="1" type="ORF">WLH_05694</name>
</gene>
<reference evidence="1 2" key="1">
    <citation type="submission" date="2016-03" db="EMBL/GenBank/DDBJ databases">
        <title>Genome Sequence and Comparative Pathogenic Determinants of Uropathogenic Escherichia coli O25b:H4, a Clinical Isolate from Saudi Arabia.</title>
        <authorList>
            <person name="Alyamani E.A.J."/>
            <person name="Khiyami M.A."/>
            <person name="Booq R.Y."/>
            <person name="Bahwerth F.S."/>
            <person name="Vaisvil B."/>
            <person name="Schmitt D.P."/>
            <person name="Kapatral V."/>
        </authorList>
    </citation>
    <scope>NUCLEOTIDE SEQUENCE [LARGE SCALE GENOMIC DNA]</scope>
    <source>
        <strain evidence="1 2">O25b:H4</strain>
    </source>
</reference>
<proteinExistence type="predicted"/>
<dbReference type="EMBL" id="CP015085">
    <property type="protein sequence ID" value="ANK06955.1"/>
    <property type="molecule type" value="Genomic_DNA"/>
</dbReference>